<sequence length="471" mass="52588">MSLATEPEKAAPFQWRRWPDTEALVNELTRQALDGHAFARALAERLMPETGTIFQNWLDHFVVAAPASFANRLTTLGFERTADTHGVGVPVYAHPGGVFPRIAVAPRSAGGAEGVRDVGIKVESVAAFSGANDLGLTVRGYPMGPLRTARLPGERVDLVVVERRAYIGFENFPTEAAREGRMKPHAAREALAARDLWIARRRRFDDDAQGFAETEALVDQVIETAGSRDLACHLIFEVERDYWQSRNRAAQVQKARQDRFGLGWANHDHHTFRSSRRFFPDLIRMFTKLGFFVRESFHAGEHAGWGAQVLEHPMTGIVIFADLDLAPEEATQDFAHQSLPDLPRPGTVGLWVALHGESILEAGMHHLEAQFEFDALRDGLNAEAGIETMKPFSDFPFLRQAFTAGERWPVSARRADRALDAGWITQEQRDKFVRDGTIGSHLENLQRREGYKGFNQQAVSAIIAATDPRLH</sequence>
<accession>A0ABT6F6N3</accession>
<keyword evidence="2" id="KW-1185">Reference proteome</keyword>
<reference evidence="1 2" key="1">
    <citation type="submission" date="2023-03" db="EMBL/GenBank/DDBJ databases">
        <title>Paludisphaera mucosa sp. nov. a novel planctomycete from northern fen.</title>
        <authorList>
            <person name="Ivanova A."/>
        </authorList>
    </citation>
    <scope>NUCLEOTIDE SEQUENCE [LARGE SCALE GENOMIC DNA]</scope>
    <source>
        <strain evidence="1 2">Pla2</strain>
    </source>
</reference>
<protein>
    <submittedName>
        <fullName evidence="1">Uncharacterized protein</fullName>
    </submittedName>
</protein>
<comment type="caution">
    <text evidence="1">The sequence shown here is derived from an EMBL/GenBank/DDBJ whole genome shotgun (WGS) entry which is preliminary data.</text>
</comment>
<name>A0ABT6F6N3_9BACT</name>
<organism evidence="1 2">
    <name type="scientific">Paludisphaera mucosa</name>
    <dbReference type="NCBI Taxonomy" id="3030827"/>
    <lineage>
        <taxon>Bacteria</taxon>
        <taxon>Pseudomonadati</taxon>
        <taxon>Planctomycetota</taxon>
        <taxon>Planctomycetia</taxon>
        <taxon>Isosphaerales</taxon>
        <taxon>Isosphaeraceae</taxon>
        <taxon>Paludisphaera</taxon>
    </lineage>
</organism>
<evidence type="ECO:0000313" key="1">
    <source>
        <dbReference type="EMBL" id="MDG3003055.1"/>
    </source>
</evidence>
<dbReference type="Proteomes" id="UP001216907">
    <property type="component" value="Unassembled WGS sequence"/>
</dbReference>
<proteinExistence type="predicted"/>
<gene>
    <name evidence="1" type="ORF">PZE19_04690</name>
</gene>
<dbReference type="RefSeq" id="WP_277859413.1">
    <property type="nucleotide sequence ID" value="NZ_JARRAG010000001.1"/>
</dbReference>
<evidence type="ECO:0000313" key="2">
    <source>
        <dbReference type="Proteomes" id="UP001216907"/>
    </source>
</evidence>
<dbReference type="EMBL" id="JARRAG010000001">
    <property type="protein sequence ID" value="MDG3003055.1"/>
    <property type="molecule type" value="Genomic_DNA"/>
</dbReference>